<sequence>MSLAIPRLFRSTSGFQTIRTRSDTRLQSERVMRVGGNRRRPAGLLDVFLASPWSLSTMQAARYGLMILAAAMLVPMAGMSPAAAQDADEIYAINRRDAEQRAARRGEAPQSRASIFPGFNLFGQARRDVPEITVRPGPAGNGRHPPADSNAEAATDSSENPGGPRAFCVRLCDGFFFPAGSTTGGAGRNAQQATCNSLCPGTEMALYSVASRGTIADATSSRGQTYASLRTAFLFRQRVENACTCHGGATNGLARLPITHDHTLRAGDIVVTEAGVRVFSGGPRFPYRAQDFVAARAYGRLPVDVQRRVAEIEAGLHARDAGSQAPVARLGGTAARRAGIGQTAVQASLPVTSGSVTQEGVRVLDLTRATETTIR</sequence>
<dbReference type="KEGG" id="paqt:E8L99_21945"/>
<proteinExistence type="predicted"/>
<feature type="region of interest" description="Disordered" evidence="1">
    <location>
        <begin position="132"/>
        <end position="161"/>
    </location>
</feature>
<evidence type="ECO:0000313" key="3">
    <source>
        <dbReference type="Proteomes" id="UP000298588"/>
    </source>
</evidence>
<organism evidence="2 3">
    <name type="scientific">Phreatobacter aquaticus</name>
    <dbReference type="NCBI Taxonomy" id="2570229"/>
    <lineage>
        <taxon>Bacteria</taxon>
        <taxon>Pseudomonadati</taxon>
        <taxon>Pseudomonadota</taxon>
        <taxon>Alphaproteobacteria</taxon>
        <taxon>Hyphomicrobiales</taxon>
        <taxon>Phreatobacteraceae</taxon>
        <taxon>Phreatobacter</taxon>
    </lineage>
</organism>
<protein>
    <submittedName>
        <fullName evidence="2">DUF2865 domain-containing protein</fullName>
    </submittedName>
</protein>
<dbReference type="Pfam" id="PF11064">
    <property type="entry name" value="DUF2865"/>
    <property type="match status" value="1"/>
</dbReference>
<evidence type="ECO:0000313" key="2">
    <source>
        <dbReference type="EMBL" id="QCK88230.1"/>
    </source>
</evidence>
<dbReference type="AlphaFoldDB" id="A0A4D7QKK2"/>
<dbReference type="Proteomes" id="UP000298588">
    <property type="component" value="Chromosome"/>
</dbReference>
<dbReference type="EMBL" id="CP039865">
    <property type="protein sequence ID" value="QCK88230.1"/>
    <property type="molecule type" value="Genomic_DNA"/>
</dbReference>
<name>A0A4D7QKK2_9HYPH</name>
<evidence type="ECO:0000256" key="1">
    <source>
        <dbReference type="SAM" id="MobiDB-lite"/>
    </source>
</evidence>
<gene>
    <name evidence="2" type="ORF">E8L99_21945</name>
</gene>
<keyword evidence="3" id="KW-1185">Reference proteome</keyword>
<dbReference type="OrthoDB" id="7850882at2"/>
<reference evidence="2 3" key="1">
    <citation type="submission" date="2019-04" db="EMBL/GenBank/DDBJ databases">
        <title>Phreatobacter aquaticus sp. nov.</title>
        <authorList>
            <person name="Choi A."/>
            <person name="Baek K."/>
        </authorList>
    </citation>
    <scope>NUCLEOTIDE SEQUENCE [LARGE SCALE GENOMIC DNA]</scope>
    <source>
        <strain evidence="2 3">NMCR1094</strain>
    </source>
</reference>
<accession>A0A4D7QKK2</accession>
<dbReference type="InterPro" id="IPR021293">
    <property type="entry name" value="DUF2865"/>
</dbReference>